<dbReference type="Gene3D" id="3.40.50.720">
    <property type="entry name" value="NAD(P)-binding Rossmann-like Domain"/>
    <property type="match status" value="1"/>
</dbReference>
<evidence type="ECO:0000313" key="2">
    <source>
        <dbReference type="EMBL" id="GFP30683.1"/>
    </source>
</evidence>
<feature type="non-terminal residue" evidence="2">
    <location>
        <position position="1"/>
    </location>
</feature>
<dbReference type="SUPFAM" id="SSF51735">
    <property type="entry name" value="NAD(P)-binding Rossmann-fold domains"/>
    <property type="match status" value="1"/>
</dbReference>
<dbReference type="InterPro" id="IPR016040">
    <property type="entry name" value="NAD(P)-bd_dom"/>
</dbReference>
<evidence type="ECO:0000259" key="1">
    <source>
        <dbReference type="Pfam" id="PF16363"/>
    </source>
</evidence>
<dbReference type="Proteomes" id="UP000588083">
    <property type="component" value="Unassembled WGS sequence"/>
</dbReference>
<dbReference type="RefSeq" id="WP_176238057.1">
    <property type="nucleotide sequence ID" value="NZ_BLRZ01000090.1"/>
</dbReference>
<comment type="caution">
    <text evidence="2">The sequence shown here is derived from an EMBL/GenBank/DDBJ whole genome shotgun (WGS) entry which is preliminary data.</text>
</comment>
<accession>A0A6V8PEA8</accession>
<dbReference type="Pfam" id="PF16363">
    <property type="entry name" value="GDP_Man_Dehyd"/>
    <property type="match status" value="1"/>
</dbReference>
<organism evidence="2 3">
    <name type="scientific">Candidatus Hakubella thermalkaliphila</name>
    <dbReference type="NCBI Taxonomy" id="2754717"/>
    <lineage>
        <taxon>Bacteria</taxon>
        <taxon>Bacillati</taxon>
        <taxon>Actinomycetota</taxon>
        <taxon>Actinomycetota incertae sedis</taxon>
        <taxon>Candidatus Hakubellales</taxon>
        <taxon>Candidatus Hakubellaceae</taxon>
        <taxon>Candidatus Hakubella</taxon>
    </lineage>
</organism>
<dbReference type="EMBL" id="BLRZ01000090">
    <property type="protein sequence ID" value="GFP30683.1"/>
    <property type="molecule type" value="Genomic_DNA"/>
</dbReference>
<sequence>GSFHNVKHLQDTRNFSLTVGSVTDEEVMEELIEKSDVIFHLAATVGVKQILEKPIESISNNIRGTEVVLELAHQKGNKKLILASSSEVYGKSCKVPYKEDDDRVLGPTTAMRWCYSESKAIDEFLALAYFRDKGLPTVIVRLFNTVGPRQKGRYGMVIPRFVKQALLNQPITVYGDGQQKRCFAYVEDVVRGIIALSDHPHAPGEIFNLGSTGSISILDLATMTKRVAGSDSDTVFIPYHEIYGETFEDVRNRVPDLTKVKKWINFKPETSLEEVLGRVANYYRQNPDLLNSEDRN</sequence>
<keyword evidence="3" id="KW-1185">Reference proteome</keyword>
<proteinExistence type="predicted"/>
<dbReference type="GO" id="GO:0033320">
    <property type="term" value="P:UDP-D-xylose biosynthetic process"/>
    <property type="evidence" value="ECO:0007669"/>
    <property type="project" value="UniProtKB-UniPathway"/>
</dbReference>
<feature type="domain" description="NAD(P)-binding" evidence="1">
    <location>
        <begin position="5"/>
        <end position="276"/>
    </location>
</feature>
<dbReference type="InterPro" id="IPR036291">
    <property type="entry name" value="NAD(P)-bd_dom_sf"/>
</dbReference>
<protein>
    <submittedName>
        <fullName evidence="2">UDP-glucose 4-epimerase</fullName>
    </submittedName>
</protein>
<gene>
    <name evidence="2" type="ORF">HKBW3S34_01603</name>
</gene>
<evidence type="ECO:0000313" key="3">
    <source>
        <dbReference type="Proteomes" id="UP000588083"/>
    </source>
</evidence>
<dbReference type="UniPathway" id="UPA00796">
    <property type="reaction ID" value="UER00771"/>
</dbReference>
<dbReference type="PRINTS" id="PR01713">
    <property type="entry name" value="NUCEPIMERASE"/>
</dbReference>
<dbReference type="AlphaFoldDB" id="A0A6V8PEA8"/>
<name>A0A6V8PEA8_9ACTN</name>
<dbReference type="PANTHER" id="PTHR43000">
    <property type="entry name" value="DTDP-D-GLUCOSE 4,6-DEHYDRATASE-RELATED"/>
    <property type="match status" value="1"/>
</dbReference>
<reference evidence="2 3" key="1">
    <citation type="journal article" date="2020" name="Front. Microbiol.">
        <title>Single-cell genomics of novel Actinobacteria with the Wood-Ljungdahl pathway discovered in a serpentinizing system.</title>
        <authorList>
            <person name="Merino N."/>
            <person name="Kawai M."/>
            <person name="Boyd E.S."/>
            <person name="Colman D.R."/>
            <person name="McGlynn S.E."/>
            <person name="Nealson K.H."/>
            <person name="Kurokawa K."/>
            <person name="Hongoh Y."/>
        </authorList>
    </citation>
    <scope>NUCLEOTIDE SEQUENCE [LARGE SCALE GENOMIC DNA]</scope>
    <source>
        <strain evidence="2 3">S34</strain>
    </source>
</reference>